<dbReference type="EMBL" id="JACAGJ010000015">
    <property type="protein sequence ID" value="MDM1074313.1"/>
    <property type="molecule type" value="Genomic_DNA"/>
</dbReference>
<dbReference type="RefSeq" id="WP_286487235.1">
    <property type="nucleotide sequence ID" value="NZ_JACAGJ010000015.1"/>
</dbReference>
<protein>
    <submittedName>
        <fullName evidence="2">ParA family protein</fullName>
    </submittedName>
</protein>
<proteinExistence type="predicted"/>
<dbReference type="InterPro" id="IPR050678">
    <property type="entry name" value="DNA_Partitioning_ATPase"/>
</dbReference>
<dbReference type="FunFam" id="3.40.50.300:FF:000285">
    <property type="entry name" value="Sporulation initiation inhibitor Soj"/>
    <property type="match status" value="1"/>
</dbReference>
<dbReference type="PANTHER" id="PTHR13696:SF99">
    <property type="entry name" value="COBYRINIC ACID AC-DIAMIDE SYNTHASE"/>
    <property type="match status" value="1"/>
</dbReference>
<dbReference type="InterPro" id="IPR027417">
    <property type="entry name" value="P-loop_NTPase"/>
</dbReference>
<dbReference type="Proteomes" id="UP001170959">
    <property type="component" value="Unassembled WGS sequence"/>
</dbReference>
<reference evidence="2" key="1">
    <citation type="submission" date="2020-06" db="EMBL/GenBank/DDBJ databases">
        <authorList>
            <person name="Dong N."/>
        </authorList>
    </citation>
    <scope>NUCLEOTIDE SEQUENCE</scope>
    <source>
        <strain evidence="2">R655-4</strain>
    </source>
</reference>
<feature type="domain" description="AAA" evidence="1">
    <location>
        <begin position="2"/>
        <end position="170"/>
    </location>
</feature>
<dbReference type="PANTHER" id="PTHR13696">
    <property type="entry name" value="P-LOOP CONTAINING NUCLEOSIDE TRIPHOSPHATE HYDROLASE"/>
    <property type="match status" value="1"/>
</dbReference>
<comment type="caution">
    <text evidence="2">The sequence shown here is derived from an EMBL/GenBank/DDBJ whole genome shotgun (WGS) entry which is preliminary data.</text>
</comment>
<gene>
    <name evidence="2" type="ORF">HX001_17655</name>
</gene>
<accession>A0AAJ1QHV6</accession>
<dbReference type="Pfam" id="PF13614">
    <property type="entry name" value="AAA_31"/>
    <property type="match status" value="1"/>
</dbReference>
<name>A0AAJ1QHV6_9FLAO</name>
<organism evidence="2 3">
    <name type="scientific">Empedobacter brevis</name>
    <dbReference type="NCBI Taxonomy" id="247"/>
    <lineage>
        <taxon>Bacteria</taxon>
        <taxon>Pseudomonadati</taxon>
        <taxon>Bacteroidota</taxon>
        <taxon>Flavobacteriia</taxon>
        <taxon>Flavobacteriales</taxon>
        <taxon>Weeksellaceae</taxon>
        <taxon>Empedobacter</taxon>
    </lineage>
</organism>
<evidence type="ECO:0000313" key="2">
    <source>
        <dbReference type="EMBL" id="MDM1074313.1"/>
    </source>
</evidence>
<evidence type="ECO:0000313" key="3">
    <source>
        <dbReference type="Proteomes" id="UP001170959"/>
    </source>
</evidence>
<dbReference type="SUPFAM" id="SSF52540">
    <property type="entry name" value="P-loop containing nucleoside triphosphate hydrolases"/>
    <property type="match status" value="1"/>
</dbReference>
<dbReference type="AlphaFoldDB" id="A0AAJ1QHV6"/>
<dbReference type="PIRSF" id="PIRSF009320">
    <property type="entry name" value="Nuc_binding_HP_1000"/>
    <property type="match status" value="1"/>
</dbReference>
<reference evidence="2" key="2">
    <citation type="journal article" date="2022" name="Sci. Total Environ.">
        <title>Prevalence, transmission, and molecular epidemiology of tet(X)-positive bacteria among humans, animals, and environmental niches in China: An epidemiological, and genomic-based study.</title>
        <authorList>
            <person name="Dong N."/>
            <person name="Zeng Y."/>
            <person name="Cai C."/>
            <person name="Sun C."/>
            <person name="Lu J."/>
            <person name="Liu C."/>
            <person name="Zhou H."/>
            <person name="Sun Q."/>
            <person name="Shu L."/>
            <person name="Wang H."/>
            <person name="Wang Y."/>
            <person name="Wang S."/>
            <person name="Wu C."/>
            <person name="Chan E.W."/>
            <person name="Chen G."/>
            <person name="Shen Z."/>
            <person name="Chen S."/>
            <person name="Zhang R."/>
        </authorList>
    </citation>
    <scope>NUCLEOTIDE SEQUENCE</scope>
    <source>
        <strain evidence="2">R655-4</strain>
    </source>
</reference>
<evidence type="ECO:0000259" key="1">
    <source>
        <dbReference type="Pfam" id="PF13614"/>
    </source>
</evidence>
<dbReference type="InterPro" id="IPR025669">
    <property type="entry name" value="AAA_dom"/>
</dbReference>
<sequence length="246" mass="27572">MIISISNHKGGVGKTTSTINIGAALHKLGHKVLIVDLDAQANLTHSLGLENEEKNIYKTLTEQIEITPLEYKENFDIIASTLDMSAIDIELSGEAGREFILKERLSKIKDKYDYILLDTPPSLGLLTINAFTASDKILIPLQAEYLALQGLKKLSDVIVKVQSRLNQNLELAGVFLTQFDSRKVLNREINTMVNNYFKDKTLQTKIRDNVSLAEAPVNKMDIFSYDDKSNGAKDYKDLTKEILEIL</sequence>
<dbReference type="CDD" id="cd02042">
    <property type="entry name" value="ParAB_family"/>
    <property type="match status" value="1"/>
</dbReference>
<dbReference type="Gene3D" id="3.40.50.300">
    <property type="entry name" value="P-loop containing nucleotide triphosphate hydrolases"/>
    <property type="match status" value="1"/>
</dbReference>